<accession>A0ABS2XAB1</accession>
<feature type="non-terminal residue" evidence="2">
    <location>
        <position position="139"/>
    </location>
</feature>
<sequence length="139" mass="15120">MQRFSFFKTDTRPSADLKKEHLSDLGPNSAEPDMMPGQIPDPSLTAGSLPSLGPLAGIPSTTLTAEDLKYADMRNIEAMISPLHFLGVKLSKRPSSLKGEVSTHPGWVGCDSVERIGERCEAERRAACLPRTAHTVFRS</sequence>
<proteinExistence type="predicted"/>
<organism evidence="2 3">
    <name type="scientific">Polyodon spathula</name>
    <name type="common">North American paddlefish</name>
    <name type="synonym">Squalus spathula</name>
    <dbReference type="NCBI Taxonomy" id="7913"/>
    <lineage>
        <taxon>Eukaryota</taxon>
        <taxon>Metazoa</taxon>
        <taxon>Chordata</taxon>
        <taxon>Craniata</taxon>
        <taxon>Vertebrata</taxon>
        <taxon>Euteleostomi</taxon>
        <taxon>Actinopterygii</taxon>
        <taxon>Chondrostei</taxon>
        <taxon>Acipenseriformes</taxon>
        <taxon>Polyodontidae</taxon>
        <taxon>Polyodon</taxon>
    </lineage>
</organism>
<feature type="non-terminal residue" evidence="2">
    <location>
        <position position="1"/>
    </location>
</feature>
<evidence type="ECO:0000313" key="2">
    <source>
        <dbReference type="EMBL" id="MBN3271128.1"/>
    </source>
</evidence>
<dbReference type="Proteomes" id="UP001166093">
    <property type="component" value="Unassembled WGS sequence"/>
</dbReference>
<evidence type="ECO:0000256" key="1">
    <source>
        <dbReference type="SAM" id="MobiDB-lite"/>
    </source>
</evidence>
<name>A0ABS2XAB1_POLSP</name>
<feature type="region of interest" description="Disordered" evidence="1">
    <location>
        <begin position="1"/>
        <end position="51"/>
    </location>
</feature>
<gene>
    <name evidence="2" type="primary">Jdp2_0</name>
    <name evidence="2" type="ORF">GTO93_0002219</name>
</gene>
<dbReference type="EMBL" id="JAAWVQ010008270">
    <property type="protein sequence ID" value="MBN3271128.1"/>
    <property type="molecule type" value="Genomic_DNA"/>
</dbReference>
<feature type="compositionally biased region" description="Basic and acidic residues" evidence="1">
    <location>
        <begin position="9"/>
        <end position="23"/>
    </location>
</feature>
<keyword evidence="3" id="KW-1185">Reference proteome</keyword>
<evidence type="ECO:0000313" key="3">
    <source>
        <dbReference type="Proteomes" id="UP001166093"/>
    </source>
</evidence>
<reference evidence="2" key="1">
    <citation type="journal article" date="2021" name="Cell">
        <title>Tracing the genetic footprints of vertebrate landing in non-teleost ray-finned fishes.</title>
        <authorList>
            <person name="Bi X."/>
            <person name="Wang K."/>
            <person name="Yang L."/>
            <person name="Pan H."/>
            <person name="Jiang H."/>
            <person name="Wei Q."/>
            <person name="Fang M."/>
            <person name="Yu H."/>
            <person name="Zhu C."/>
            <person name="Cai Y."/>
            <person name="He Y."/>
            <person name="Gan X."/>
            <person name="Zeng H."/>
            <person name="Yu D."/>
            <person name="Zhu Y."/>
            <person name="Jiang H."/>
            <person name="Qiu Q."/>
            <person name="Yang H."/>
            <person name="Zhang Y.E."/>
            <person name="Wang W."/>
            <person name="Zhu M."/>
            <person name="He S."/>
            <person name="Zhang G."/>
        </authorList>
    </citation>
    <scope>NUCLEOTIDE SEQUENCE</scope>
    <source>
        <strain evidence="2">Pddl_001</strain>
    </source>
</reference>
<comment type="caution">
    <text evidence="2">The sequence shown here is derived from an EMBL/GenBank/DDBJ whole genome shotgun (WGS) entry which is preliminary data.</text>
</comment>
<protein>
    <submittedName>
        <fullName evidence="2">JDP2 protein</fullName>
    </submittedName>
</protein>